<dbReference type="EMBL" id="WUMU01000014">
    <property type="protein sequence ID" value="MXN18600.1"/>
    <property type="molecule type" value="Genomic_DNA"/>
</dbReference>
<evidence type="ECO:0000259" key="1">
    <source>
        <dbReference type="PROSITE" id="PS51186"/>
    </source>
</evidence>
<dbReference type="AlphaFoldDB" id="A0A6L7G5G5"/>
<dbReference type="PROSITE" id="PS00380">
    <property type="entry name" value="RHODANESE_1"/>
    <property type="match status" value="1"/>
</dbReference>
<dbReference type="PROSITE" id="PS51186">
    <property type="entry name" value="GNAT"/>
    <property type="match status" value="1"/>
</dbReference>
<dbReference type="InterPro" id="IPR041496">
    <property type="entry name" value="YitH/HolE_GNAT"/>
</dbReference>
<dbReference type="InterPro" id="IPR052729">
    <property type="entry name" value="Acyl/Acetyltrans_Enzymes"/>
</dbReference>
<evidence type="ECO:0000313" key="2">
    <source>
        <dbReference type="EMBL" id="MXN18600.1"/>
    </source>
</evidence>
<dbReference type="Pfam" id="PF18014">
    <property type="entry name" value="Acetyltransf_18"/>
    <property type="match status" value="1"/>
</dbReference>
<dbReference type="GO" id="GO:0016747">
    <property type="term" value="F:acyltransferase activity, transferring groups other than amino-acyl groups"/>
    <property type="evidence" value="ECO:0007669"/>
    <property type="project" value="InterPro"/>
</dbReference>
<dbReference type="RefSeq" id="WP_160894733.1">
    <property type="nucleotide sequence ID" value="NZ_WUMU01000014.1"/>
</dbReference>
<dbReference type="GO" id="GO:0004792">
    <property type="term" value="F:thiosulfate-cyanide sulfurtransferase activity"/>
    <property type="evidence" value="ECO:0007669"/>
    <property type="project" value="InterPro"/>
</dbReference>
<keyword evidence="3" id="KW-1185">Reference proteome</keyword>
<keyword evidence="2" id="KW-0808">Transferase</keyword>
<gene>
    <name evidence="2" type="ORF">GR170_12190</name>
</gene>
<dbReference type="Gene3D" id="3.40.630.30">
    <property type="match status" value="1"/>
</dbReference>
<dbReference type="Proteomes" id="UP000477911">
    <property type="component" value="Unassembled WGS sequence"/>
</dbReference>
<dbReference type="PANTHER" id="PTHR47237:SF2">
    <property type="entry name" value="BLL4206 PROTEIN"/>
    <property type="match status" value="1"/>
</dbReference>
<dbReference type="InterPro" id="IPR000182">
    <property type="entry name" value="GNAT_dom"/>
</dbReference>
<protein>
    <submittedName>
        <fullName evidence="2">GNAT family N-acetyltransferase</fullName>
    </submittedName>
</protein>
<dbReference type="Gene3D" id="3.40.630.90">
    <property type="match status" value="1"/>
</dbReference>
<dbReference type="SUPFAM" id="SSF55729">
    <property type="entry name" value="Acyl-CoA N-acyltransferases (Nat)"/>
    <property type="match status" value="1"/>
</dbReference>
<comment type="caution">
    <text evidence="2">The sequence shown here is derived from an EMBL/GenBank/DDBJ whole genome shotgun (WGS) entry which is preliminary data.</text>
</comment>
<dbReference type="CDD" id="cd04301">
    <property type="entry name" value="NAT_SF"/>
    <property type="match status" value="1"/>
</dbReference>
<sequence length="279" mass="29019">MTAASSLAAATPEITIQPFTPAHIPGALRLSQECAWPHRAEDWALTLGVSRGVVALEGETVVGTAICSAFGTAATVNMIIVAERMRGCGLGRRLMQAVLNLGAGHELRLVATADGLPLYEKLGFVATGQILQHQGIARASDPRRDIRQGTVADLDAFAAADLAASGLERAALLARIEAEGEMLVTEGGFALLRPFGRGHVVGPVVARDLPTARALIAAAATKCEGRFLRIDLPETAGLSDYAESLGLAHAGGGVSMVRDARSRTDADFTTYALVSQALG</sequence>
<evidence type="ECO:0000313" key="3">
    <source>
        <dbReference type="Proteomes" id="UP000477911"/>
    </source>
</evidence>
<dbReference type="Pfam" id="PF13508">
    <property type="entry name" value="Acetyltransf_7"/>
    <property type="match status" value="1"/>
</dbReference>
<organism evidence="2 3">
    <name type="scientific">Pseudooceanicola albus</name>
    <dbReference type="NCBI Taxonomy" id="2692189"/>
    <lineage>
        <taxon>Bacteria</taxon>
        <taxon>Pseudomonadati</taxon>
        <taxon>Pseudomonadota</taxon>
        <taxon>Alphaproteobacteria</taxon>
        <taxon>Rhodobacterales</taxon>
        <taxon>Paracoccaceae</taxon>
        <taxon>Pseudooceanicola</taxon>
    </lineage>
</organism>
<dbReference type="InterPro" id="IPR001307">
    <property type="entry name" value="Thiosulphate_STrfase_CS"/>
</dbReference>
<dbReference type="PANTHER" id="PTHR47237">
    <property type="entry name" value="SLL0310 PROTEIN"/>
    <property type="match status" value="1"/>
</dbReference>
<accession>A0A6L7G5G5</accession>
<name>A0A6L7G5G5_9RHOB</name>
<reference evidence="2 3" key="1">
    <citation type="submission" date="2019-12" db="EMBL/GenBank/DDBJ databases">
        <authorList>
            <person name="Li M."/>
        </authorList>
    </citation>
    <scope>NUCLEOTIDE SEQUENCE [LARGE SCALE GENOMIC DNA]</scope>
    <source>
        <strain evidence="2 3">GBMRC 2024</strain>
    </source>
</reference>
<proteinExistence type="predicted"/>
<dbReference type="InterPro" id="IPR016181">
    <property type="entry name" value="Acyl_CoA_acyltransferase"/>
</dbReference>
<feature type="domain" description="N-acetyltransferase" evidence="1">
    <location>
        <begin position="14"/>
        <end position="147"/>
    </location>
</feature>